<evidence type="ECO:0000256" key="7">
    <source>
        <dbReference type="SAM" id="Phobius"/>
    </source>
</evidence>
<dbReference type="RefSeq" id="WP_263712489.1">
    <property type="nucleotide sequence ID" value="NZ_JAOWKX010000005.1"/>
</dbReference>
<evidence type="ECO:0000313" key="8">
    <source>
        <dbReference type="EMBL" id="MCV2885200.1"/>
    </source>
</evidence>
<comment type="caution">
    <text evidence="8">The sequence shown here is derived from an EMBL/GenBank/DDBJ whole genome shotgun (WGS) entry which is preliminary data.</text>
</comment>
<evidence type="ECO:0000256" key="5">
    <source>
        <dbReference type="ARBA" id="ARBA00022989"/>
    </source>
</evidence>
<feature type="transmembrane region" description="Helical" evidence="7">
    <location>
        <begin position="130"/>
        <end position="152"/>
    </location>
</feature>
<dbReference type="Proteomes" id="UP001652504">
    <property type="component" value="Unassembled WGS sequence"/>
</dbReference>
<comment type="subcellular location">
    <subcellularLocation>
        <location evidence="1">Cell membrane</location>
        <topology evidence="1">Multi-pass membrane protein</topology>
    </subcellularLocation>
</comment>
<keyword evidence="6 7" id="KW-0472">Membrane</keyword>
<keyword evidence="4 7" id="KW-0812">Transmembrane</keyword>
<feature type="transmembrane region" description="Helical" evidence="7">
    <location>
        <begin position="172"/>
        <end position="197"/>
    </location>
</feature>
<sequence length="214" mass="24473">MTTLQIIGLLAYIASLFFTVRHLDLKQLVEDKKLQHLVFGCAASVFILWMFRAGIYDGLNVHFLWLAALSLILGLRWAIVCSFISLLGVTIAGLENWAMFGINGVLGALIPLSVSYLIYNLSFHKLPRHFFVYVFICAFFPGAILIALKMALLGGYYFVDGFHDWNTVKDNFLILIPLMLFPEAMLNGMTMTLLIIYKPTWVYTFYDKFYLQDK</sequence>
<reference evidence="8 9" key="1">
    <citation type="submission" date="2022-10" db="EMBL/GenBank/DDBJ databases">
        <title>Aestuariibacter sp. AA17 isolated from Montipora capitata coral fragment.</title>
        <authorList>
            <person name="Emsley S.A."/>
            <person name="Pfannmuller K.M."/>
            <person name="Loughran R.M."/>
            <person name="Shlafstein M."/>
            <person name="Papke E."/>
            <person name="Saw J.H."/>
            <person name="Ushijima B."/>
            <person name="Videau P."/>
        </authorList>
    </citation>
    <scope>NUCLEOTIDE SEQUENCE [LARGE SCALE GENOMIC DNA]</scope>
    <source>
        <strain evidence="8 9">AA17</strain>
    </source>
</reference>
<keyword evidence="2" id="KW-0813">Transport</keyword>
<accession>A0ABT3A9B8</accession>
<evidence type="ECO:0000256" key="6">
    <source>
        <dbReference type="ARBA" id="ARBA00023136"/>
    </source>
</evidence>
<evidence type="ECO:0000256" key="1">
    <source>
        <dbReference type="ARBA" id="ARBA00004651"/>
    </source>
</evidence>
<evidence type="ECO:0000256" key="4">
    <source>
        <dbReference type="ARBA" id="ARBA00022692"/>
    </source>
</evidence>
<keyword evidence="5 7" id="KW-1133">Transmembrane helix</keyword>
<evidence type="ECO:0000313" key="9">
    <source>
        <dbReference type="Proteomes" id="UP001652504"/>
    </source>
</evidence>
<name>A0ABT3A9B8_9ALTE</name>
<evidence type="ECO:0000256" key="3">
    <source>
        <dbReference type="ARBA" id="ARBA00022475"/>
    </source>
</evidence>
<protein>
    <submittedName>
        <fullName evidence="8">Energy-coupling factor ABC transporter permease</fullName>
    </submittedName>
</protein>
<feature type="transmembrane region" description="Helical" evidence="7">
    <location>
        <begin position="7"/>
        <end position="23"/>
    </location>
</feature>
<dbReference type="Pfam" id="PF01891">
    <property type="entry name" value="CbiM"/>
    <property type="match status" value="1"/>
</dbReference>
<gene>
    <name evidence="8" type="ORF">OE749_10905</name>
</gene>
<proteinExistence type="predicted"/>
<keyword evidence="3" id="KW-1003">Cell membrane</keyword>
<organism evidence="8 9">
    <name type="scientific">Fluctibacter corallii</name>
    <dbReference type="NCBI Taxonomy" id="2984329"/>
    <lineage>
        <taxon>Bacteria</taxon>
        <taxon>Pseudomonadati</taxon>
        <taxon>Pseudomonadota</taxon>
        <taxon>Gammaproteobacteria</taxon>
        <taxon>Alteromonadales</taxon>
        <taxon>Alteromonadaceae</taxon>
        <taxon>Fluctibacter</taxon>
    </lineage>
</organism>
<feature type="transmembrane region" description="Helical" evidence="7">
    <location>
        <begin position="35"/>
        <end position="51"/>
    </location>
</feature>
<feature type="transmembrane region" description="Helical" evidence="7">
    <location>
        <begin position="97"/>
        <end position="118"/>
    </location>
</feature>
<dbReference type="Gene3D" id="1.10.1760.20">
    <property type="match status" value="1"/>
</dbReference>
<feature type="transmembrane region" description="Helical" evidence="7">
    <location>
        <begin position="63"/>
        <end position="91"/>
    </location>
</feature>
<keyword evidence="9" id="KW-1185">Reference proteome</keyword>
<dbReference type="InterPro" id="IPR002751">
    <property type="entry name" value="CbiM/NikMN"/>
</dbReference>
<evidence type="ECO:0000256" key="2">
    <source>
        <dbReference type="ARBA" id="ARBA00022448"/>
    </source>
</evidence>
<dbReference type="EMBL" id="JAOWKX010000005">
    <property type="protein sequence ID" value="MCV2885200.1"/>
    <property type="molecule type" value="Genomic_DNA"/>
</dbReference>